<dbReference type="NCBIfam" id="NF006931">
    <property type="entry name" value="PRK09416.1"/>
    <property type="match status" value="1"/>
</dbReference>
<name>A0ABR6CL50_9BACI</name>
<dbReference type="EMBL" id="JACJHX010000002">
    <property type="protein sequence ID" value="MBA9025777.1"/>
    <property type="molecule type" value="Genomic_DNA"/>
</dbReference>
<dbReference type="RefSeq" id="WP_182501807.1">
    <property type="nucleotide sequence ID" value="NZ_JACJHX010000002.1"/>
</dbReference>
<dbReference type="Pfam" id="PF03551">
    <property type="entry name" value="PadR"/>
    <property type="match status" value="1"/>
</dbReference>
<dbReference type="Gene3D" id="1.10.10.10">
    <property type="entry name" value="Winged helix-like DNA-binding domain superfamily/Winged helix DNA-binding domain"/>
    <property type="match status" value="1"/>
</dbReference>
<feature type="domain" description="Transcription regulator PadR N-terminal" evidence="1">
    <location>
        <begin position="52"/>
        <end position="116"/>
    </location>
</feature>
<dbReference type="InterPro" id="IPR005149">
    <property type="entry name" value="Tscrpt_reg_PadR_N"/>
</dbReference>
<comment type="caution">
    <text evidence="2">The sequence shown here is derived from an EMBL/GenBank/DDBJ whole genome shotgun (WGS) entry which is preliminary data.</text>
</comment>
<dbReference type="InterPro" id="IPR036390">
    <property type="entry name" value="WH_DNA-bd_sf"/>
</dbReference>
<keyword evidence="3" id="KW-1185">Reference proteome</keyword>
<evidence type="ECO:0000313" key="3">
    <source>
        <dbReference type="Proteomes" id="UP000626697"/>
    </source>
</evidence>
<gene>
    <name evidence="2" type="ORF">HNP81_001060</name>
</gene>
<evidence type="ECO:0000313" key="2">
    <source>
        <dbReference type="EMBL" id="MBA9025777.1"/>
    </source>
</evidence>
<dbReference type="SUPFAM" id="SSF46785">
    <property type="entry name" value="Winged helix' DNA-binding domain"/>
    <property type="match status" value="1"/>
</dbReference>
<reference evidence="2 3" key="1">
    <citation type="submission" date="2020-08" db="EMBL/GenBank/DDBJ databases">
        <title>Genomic Encyclopedia of Type Strains, Phase IV (KMG-IV): sequencing the most valuable type-strain genomes for metagenomic binning, comparative biology and taxonomic classification.</title>
        <authorList>
            <person name="Goeker M."/>
        </authorList>
    </citation>
    <scope>NUCLEOTIDE SEQUENCE [LARGE SCALE GENOMIC DNA]</scope>
    <source>
        <strain evidence="2 3">DSM 105481</strain>
    </source>
</reference>
<evidence type="ECO:0000259" key="1">
    <source>
        <dbReference type="Pfam" id="PF03551"/>
    </source>
</evidence>
<organism evidence="2 3">
    <name type="scientific">Peribacillus huizhouensis</name>
    <dbReference type="NCBI Taxonomy" id="1501239"/>
    <lineage>
        <taxon>Bacteria</taxon>
        <taxon>Bacillati</taxon>
        <taxon>Bacillota</taxon>
        <taxon>Bacilli</taxon>
        <taxon>Bacillales</taxon>
        <taxon>Bacillaceae</taxon>
        <taxon>Peribacillus</taxon>
    </lineage>
</organism>
<sequence>MENRLRQLKKAMQTTVFYDVKFSEKHQNKIRQAIVNEGAGEEEVILTIFRMLKNEKSGFEIMAVLTSKGNAKFADNEGFLYALLHDLEQKDYIQSCWGTSEQKLYKLNDKGRKLLSKAEAKKQSASFVFQAVMGG</sequence>
<accession>A0ABR6CL50</accession>
<protein>
    <recommendedName>
        <fullName evidence="1">Transcription regulator PadR N-terminal domain-containing protein</fullName>
    </recommendedName>
</protein>
<dbReference type="Proteomes" id="UP000626697">
    <property type="component" value="Unassembled WGS sequence"/>
</dbReference>
<dbReference type="InterPro" id="IPR036388">
    <property type="entry name" value="WH-like_DNA-bd_sf"/>
</dbReference>
<proteinExistence type="predicted"/>